<dbReference type="Proteomes" id="UP000678499">
    <property type="component" value="Unassembled WGS sequence"/>
</dbReference>
<reference evidence="1" key="1">
    <citation type="submission" date="2020-11" db="EMBL/GenBank/DDBJ databases">
        <authorList>
            <person name="Tran Van P."/>
        </authorList>
    </citation>
    <scope>NUCLEOTIDE SEQUENCE</scope>
</reference>
<organism evidence="1">
    <name type="scientific">Notodromas monacha</name>
    <dbReference type="NCBI Taxonomy" id="399045"/>
    <lineage>
        <taxon>Eukaryota</taxon>
        <taxon>Metazoa</taxon>
        <taxon>Ecdysozoa</taxon>
        <taxon>Arthropoda</taxon>
        <taxon>Crustacea</taxon>
        <taxon>Oligostraca</taxon>
        <taxon>Ostracoda</taxon>
        <taxon>Podocopa</taxon>
        <taxon>Podocopida</taxon>
        <taxon>Cypridocopina</taxon>
        <taxon>Cypridoidea</taxon>
        <taxon>Cyprididae</taxon>
        <taxon>Notodromas</taxon>
    </lineage>
</organism>
<keyword evidence="2" id="KW-1185">Reference proteome</keyword>
<protein>
    <submittedName>
        <fullName evidence="1">Uncharacterized protein</fullName>
    </submittedName>
</protein>
<gene>
    <name evidence="1" type="ORF">NMOB1V02_LOCUS9476</name>
</gene>
<dbReference type="EMBL" id="CAJPEX010003227">
    <property type="protein sequence ID" value="CAG0921992.1"/>
    <property type="molecule type" value="Genomic_DNA"/>
</dbReference>
<evidence type="ECO:0000313" key="1">
    <source>
        <dbReference type="EMBL" id="CAD7281840.1"/>
    </source>
</evidence>
<dbReference type="AlphaFoldDB" id="A0A7R9GGM3"/>
<proteinExistence type="predicted"/>
<evidence type="ECO:0000313" key="2">
    <source>
        <dbReference type="Proteomes" id="UP000678499"/>
    </source>
</evidence>
<dbReference type="EMBL" id="OA885264">
    <property type="protein sequence ID" value="CAD7281840.1"/>
    <property type="molecule type" value="Genomic_DNA"/>
</dbReference>
<name>A0A7R9GGM3_9CRUS</name>
<accession>A0A7R9GGM3</accession>
<sequence>MASVADPSGFNINEGILAAIALKRQGTFEGVNRKNCWRDLRKIFIYGEDLDDEDDDDEAVPESGAPALISKSLVNFPMFLCS</sequence>